<evidence type="ECO:0000313" key="2">
    <source>
        <dbReference type="EMBL" id="GAA4709440.1"/>
    </source>
</evidence>
<sequence length="55" mass="5964">MTRRAIAEATPRIGARTARPARSSRTDAAQRIGTGVGPDFTDDFDDDFGRGVARR</sequence>
<keyword evidence="3" id="KW-1185">Reference proteome</keyword>
<comment type="caution">
    <text evidence="2">The sequence shown here is derived from an EMBL/GenBank/DDBJ whole genome shotgun (WGS) entry which is preliminary data.</text>
</comment>
<accession>A0ABP8XJL4</accession>
<evidence type="ECO:0000313" key="3">
    <source>
        <dbReference type="Proteomes" id="UP001500556"/>
    </source>
</evidence>
<dbReference type="EMBL" id="BAABLO010000001">
    <property type="protein sequence ID" value="GAA4709440.1"/>
    <property type="molecule type" value="Genomic_DNA"/>
</dbReference>
<organism evidence="2 3">
    <name type="scientific">Pedococcus ginsenosidimutans</name>
    <dbReference type="NCBI Taxonomy" id="490570"/>
    <lineage>
        <taxon>Bacteria</taxon>
        <taxon>Bacillati</taxon>
        <taxon>Actinomycetota</taxon>
        <taxon>Actinomycetes</taxon>
        <taxon>Micrococcales</taxon>
        <taxon>Intrasporangiaceae</taxon>
        <taxon>Pedococcus</taxon>
    </lineage>
</organism>
<gene>
    <name evidence="2" type="ORF">GCM10025782_01850</name>
</gene>
<feature type="compositionally biased region" description="Low complexity" evidence="1">
    <location>
        <begin position="15"/>
        <end position="29"/>
    </location>
</feature>
<dbReference type="Proteomes" id="UP001500556">
    <property type="component" value="Unassembled WGS sequence"/>
</dbReference>
<protein>
    <submittedName>
        <fullName evidence="2">Uncharacterized protein</fullName>
    </submittedName>
</protein>
<proteinExistence type="predicted"/>
<evidence type="ECO:0000256" key="1">
    <source>
        <dbReference type="SAM" id="MobiDB-lite"/>
    </source>
</evidence>
<name>A0ABP8XJL4_9MICO</name>
<feature type="region of interest" description="Disordered" evidence="1">
    <location>
        <begin position="1"/>
        <end position="55"/>
    </location>
</feature>
<reference evidence="3" key="1">
    <citation type="journal article" date="2019" name="Int. J. Syst. Evol. Microbiol.">
        <title>The Global Catalogue of Microorganisms (GCM) 10K type strain sequencing project: providing services to taxonomists for standard genome sequencing and annotation.</title>
        <authorList>
            <consortium name="The Broad Institute Genomics Platform"/>
            <consortium name="The Broad Institute Genome Sequencing Center for Infectious Disease"/>
            <person name="Wu L."/>
            <person name="Ma J."/>
        </authorList>
    </citation>
    <scope>NUCLEOTIDE SEQUENCE [LARGE SCALE GENOMIC DNA]</scope>
    <source>
        <strain evidence="3">JCM 18961</strain>
    </source>
</reference>